<comment type="caution">
    <text evidence="2">The sequence shown here is derived from an EMBL/GenBank/DDBJ whole genome shotgun (WGS) entry which is preliminary data.</text>
</comment>
<feature type="transmembrane region" description="Helical" evidence="1">
    <location>
        <begin position="86"/>
        <end position="104"/>
    </location>
</feature>
<organism evidence="2 3">
    <name type="scientific">Solimonas marina</name>
    <dbReference type="NCBI Taxonomy" id="2714601"/>
    <lineage>
        <taxon>Bacteria</taxon>
        <taxon>Pseudomonadati</taxon>
        <taxon>Pseudomonadota</taxon>
        <taxon>Gammaproteobacteria</taxon>
        <taxon>Nevskiales</taxon>
        <taxon>Nevskiaceae</taxon>
        <taxon>Solimonas</taxon>
    </lineage>
</organism>
<keyword evidence="3" id="KW-1185">Reference proteome</keyword>
<feature type="transmembrane region" description="Helical" evidence="1">
    <location>
        <begin position="119"/>
        <end position="140"/>
    </location>
</feature>
<sequence>MSLVLLALSLVALLSGPLLYALARSRAGLLAFLDGFLFVSIFGLVLIEVVPGTFGAGGTWSLLFVAIGLLGPSLLERWISRARREAHLAALLLAMVGLVIHSFGDGVALSSGGDAHVPLALPLAVAVHRLPVGLMIWWLLYPVFGRWPPMLALLAMCAGTLGGYLTGPTLGTLLGADGWAWFQALVAGTILHVVFGRPHIDPHVQHPHAPRLEGIGNLVALVGLVMLSRLDEDALPAATLFAHFAQIGAAAAPWLLAVYLAGVLLLLRGGWRAAVQQVAVRWVDVSAIWIVLAILAVALLSAHIDGFTPSPPDAPHLLALLALAALYASSLLRSGGRAWIATALPRRGHAHQHAH</sequence>
<gene>
    <name evidence="2" type="ORF">G7Y82_13715</name>
</gene>
<feature type="transmembrane region" description="Helical" evidence="1">
    <location>
        <begin position="179"/>
        <end position="200"/>
    </location>
</feature>
<feature type="transmembrane region" description="Helical" evidence="1">
    <location>
        <begin position="147"/>
        <end position="167"/>
    </location>
</feature>
<feature type="transmembrane region" description="Helical" evidence="1">
    <location>
        <begin position="279"/>
        <end position="302"/>
    </location>
</feature>
<protein>
    <submittedName>
        <fullName evidence="2">Uncharacterized protein</fullName>
    </submittedName>
</protein>
<feature type="transmembrane region" description="Helical" evidence="1">
    <location>
        <begin position="37"/>
        <end position="65"/>
    </location>
</feature>
<dbReference type="AlphaFoldDB" id="A0A969WC92"/>
<reference evidence="2" key="1">
    <citation type="submission" date="2020-03" db="EMBL/GenBank/DDBJ databases">
        <title>Solimonas marina sp. nov., isolated from deep seawater of the Pacific Ocean.</title>
        <authorList>
            <person name="Liu X."/>
            <person name="Lai Q."/>
            <person name="Sun F."/>
            <person name="Gai Y."/>
            <person name="Li G."/>
            <person name="Shao Z."/>
        </authorList>
    </citation>
    <scope>NUCLEOTIDE SEQUENCE</scope>
    <source>
        <strain evidence="2">C16B3</strain>
    </source>
</reference>
<feature type="transmembrane region" description="Helical" evidence="1">
    <location>
        <begin position="212"/>
        <end position="230"/>
    </location>
</feature>
<evidence type="ECO:0000313" key="3">
    <source>
        <dbReference type="Proteomes" id="UP000653472"/>
    </source>
</evidence>
<evidence type="ECO:0000313" key="2">
    <source>
        <dbReference type="EMBL" id="NKF23373.1"/>
    </source>
</evidence>
<proteinExistence type="predicted"/>
<accession>A0A969WC92</accession>
<dbReference type="RefSeq" id="WP_168148689.1">
    <property type="nucleotide sequence ID" value="NZ_JAAVXB010000007.1"/>
</dbReference>
<keyword evidence="1" id="KW-0472">Membrane</keyword>
<dbReference type="Proteomes" id="UP000653472">
    <property type="component" value="Unassembled WGS sequence"/>
</dbReference>
<keyword evidence="1" id="KW-0812">Transmembrane</keyword>
<dbReference type="EMBL" id="JAAVXB010000007">
    <property type="protein sequence ID" value="NKF23373.1"/>
    <property type="molecule type" value="Genomic_DNA"/>
</dbReference>
<evidence type="ECO:0000256" key="1">
    <source>
        <dbReference type="SAM" id="Phobius"/>
    </source>
</evidence>
<feature type="transmembrane region" description="Helical" evidence="1">
    <location>
        <begin position="314"/>
        <end position="332"/>
    </location>
</feature>
<name>A0A969WC92_9GAMM</name>
<feature type="transmembrane region" description="Helical" evidence="1">
    <location>
        <begin position="242"/>
        <end position="267"/>
    </location>
</feature>
<keyword evidence="1" id="KW-1133">Transmembrane helix</keyword>